<dbReference type="OrthoDB" id="5069333at2759"/>
<sequence>MTEHGIAIPASDQTSPFGPLSMLSASDNCSSSCSSSNTSTIPSMAQTIPLPSPDDLEFSPYRHPDDNFLQGLPDFTGSQCDTPKQTTNCYNAMSPELHIAPELLNIGFCGAPWDQQQQDQEQNQFLSTPMLFDEGLPYFGLLTPDGHQPRHLDQHQNDIPIPTTSSNKAETGSYAILPQ</sequence>
<dbReference type="EMBL" id="CAJRGZ010000017">
    <property type="protein sequence ID" value="CAG5156769.1"/>
    <property type="molecule type" value="Genomic_DNA"/>
</dbReference>
<accession>A0A8J2I007</accession>
<evidence type="ECO:0000256" key="1">
    <source>
        <dbReference type="SAM" id="MobiDB-lite"/>
    </source>
</evidence>
<protein>
    <submittedName>
        <fullName evidence="2">Uncharacterized protein</fullName>
    </submittedName>
</protein>
<organism evidence="2 3">
    <name type="scientific">Alternaria atra</name>
    <dbReference type="NCBI Taxonomy" id="119953"/>
    <lineage>
        <taxon>Eukaryota</taxon>
        <taxon>Fungi</taxon>
        <taxon>Dikarya</taxon>
        <taxon>Ascomycota</taxon>
        <taxon>Pezizomycotina</taxon>
        <taxon>Dothideomycetes</taxon>
        <taxon>Pleosporomycetidae</taxon>
        <taxon>Pleosporales</taxon>
        <taxon>Pleosporineae</taxon>
        <taxon>Pleosporaceae</taxon>
        <taxon>Alternaria</taxon>
        <taxon>Alternaria sect. Ulocladioides</taxon>
    </lineage>
</organism>
<dbReference type="AlphaFoldDB" id="A0A8J2I007"/>
<feature type="compositionally biased region" description="Low complexity" evidence="1">
    <location>
        <begin position="36"/>
        <end position="45"/>
    </location>
</feature>
<feature type="compositionally biased region" description="Basic and acidic residues" evidence="1">
    <location>
        <begin position="147"/>
        <end position="156"/>
    </location>
</feature>
<feature type="region of interest" description="Disordered" evidence="1">
    <location>
        <begin position="144"/>
        <end position="179"/>
    </location>
</feature>
<evidence type="ECO:0000313" key="3">
    <source>
        <dbReference type="Proteomes" id="UP000676310"/>
    </source>
</evidence>
<gene>
    <name evidence="2" type="ORF">ALTATR162_LOCUS4563</name>
</gene>
<name>A0A8J2I007_9PLEO</name>
<feature type="region of interest" description="Disordered" evidence="1">
    <location>
        <begin position="36"/>
        <end position="62"/>
    </location>
</feature>
<keyword evidence="3" id="KW-1185">Reference proteome</keyword>
<evidence type="ECO:0000313" key="2">
    <source>
        <dbReference type="EMBL" id="CAG5156769.1"/>
    </source>
</evidence>
<comment type="caution">
    <text evidence="2">The sequence shown here is derived from an EMBL/GenBank/DDBJ whole genome shotgun (WGS) entry which is preliminary data.</text>
</comment>
<dbReference type="Proteomes" id="UP000676310">
    <property type="component" value="Unassembled WGS sequence"/>
</dbReference>
<proteinExistence type="predicted"/>
<reference evidence="2" key="1">
    <citation type="submission" date="2021-05" db="EMBL/GenBank/DDBJ databases">
        <authorList>
            <person name="Stam R."/>
        </authorList>
    </citation>
    <scope>NUCLEOTIDE SEQUENCE</scope>
    <source>
        <strain evidence="2">CS162</strain>
    </source>
</reference>
<dbReference type="RefSeq" id="XP_043168112.1">
    <property type="nucleotide sequence ID" value="XM_043312177.1"/>
</dbReference>
<feature type="region of interest" description="Disordered" evidence="1">
    <location>
        <begin position="1"/>
        <end position="21"/>
    </location>
</feature>
<dbReference type="GeneID" id="67016244"/>